<dbReference type="Proteomes" id="UP000688137">
    <property type="component" value="Unassembled WGS sequence"/>
</dbReference>
<organism evidence="1 2">
    <name type="scientific">Paramecium primaurelia</name>
    <dbReference type="NCBI Taxonomy" id="5886"/>
    <lineage>
        <taxon>Eukaryota</taxon>
        <taxon>Sar</taxon>
        <taxon>Alveolata</taxon>
        <taxon>Ciliophora</taxon>
        <taxon>Intramacronucleata</taxon>
        <taxon>Oligohymenophorea</taxon>
        <taxon>Peniculida</taxon>
        <taxon>Parameciidae</taxon>
        <taxon>Paramecium</taxon>
    </lineage>
</organism>
<reference evidence="1" key="1">
    <citation type="submission" date="2021-01" db="EMBL/GenBank/DDBJ databases">
        <authorList>
            <consortium name="Genoscope - CEA"/>
            <person name="William W."/>
        </authorList>
    </citation>
    <scope>NUCLEOTIDE SEQUENCE</scope>
</reference>
<dbReference type="AlphaFoldDB" id="A0A8S1JZB0"/>
<keyword evidence="2" id="KW-1185">Reference proteome</keyword>
<dbReference type="EMBL" id="CAJJDM010000007">
    <property type="protein sequence ID" value="CAD8046050.1"/>
    <property type="molecule type" value="Genomic_DNA"/>
</dbReference>
<evidence type="ECO:0000313" key="2">
    <source>
        <dbReference type="Proteomes" id="UP000688137"/>
    </source>
</evidence>
<evidence type="ECO:0000313" key="1">
    <source>
        <dbReference type="EMBL" id="CAD8046050.1"/>
    </source>
</evidence>
<comment type="caution">
    <text evidence="1">The sequence shown here is derived from an EMBL/GenBank/DDBJ whole genome shotgun (WGS) entry which is preliminary data.</text>
</comment>
<name>A0A8S1JZB0_PARPR</name>
<accession>A0A8S1JZB0</accession>
<protein>
    <submittedName>
        <fullName evidence="1">Uncharacterized protein</fullName>
    </submittedName>
</protein>
<proteinExistence type="predicted"/>
<gene>
    <name evidence="1" type="ORF">PPRIM_AZ9-3.1.T0100158</name>
</gene>
<sequence length="140" mass="16497">MIQIQVNNQININSLKQETQEVPIINEYEEDQPQIIKLTQKYLHEMRINQNQIYNYKKNFENENDFIAINFDFTQVELYQDNIQTQLEKADQCDGFELIVDCETCYGEIGLKVVYSLNDLQGNSKSLKLVISIVDPYHQL</sequence>